<dbReference type="RefSeq" id="WP_123351988.1">
    <property type="nucleotide sequence ID" value="NZ_CP027432.2"/>
</dbReference>
<dbReference type="EMBL" id="CP027432">
    <property type="protein sequence ID" value="QCI28195.1"/>
    <property type="molecule type" value="Genomic_DNA"/>
</dbReference>
<dbReference type="Proteomes" id="UP000272781">
    <property type="component" value="Unassembled WGS sequence"/>
</dbReference>
<name>A0AAJ4UYL9_9BACT</name>
<protein>
    <submittedName>
        <fullName evidence="1">4-hydroxythreonine-4-phosphate dehydrogenase</fullName>
    </submittedName>
</protein>
<evidence type="ECO:0000313" key="1">
    <source>
        <dbReference type="EMBL" id="QCI28195.1"/>
    </source>
</evidence>
<evidence type="ECO:0000313" key="2">
    <source>
        <dbReference type="EMBL" id="ROR41091.1"/>
    </source>
</evidence>
<dbReference type="Gene3D" id="1.20.1260.10">
    <property type="match status" value="1"/>
</dbReference>
<reference evidence="1" key="3">
    <citation type="submission" date="2019-06" db="EMBL/GenBank/DDBJ databases">
        <title>A comparative analysis of the Nautiliaceae.</title>
        <authorList>
            <person name="Grosche A."/>
            <person name="Smedile F."/>
            <person name="Vetriani C."/>
        </authorList>
    </citation>
    <scope>NUCLEOTIDE SEQUENCE</scope>
    <source>
        <strain evidence="1">TB6</strain>
    </source>
</reference>
<reference evidence="2 3" key="2">
    <citation type="submission" date="2018-11" db="EMBL/GenBank/DDBJ databases">
        <title>Genomic Encyclopedia of Type Strains, Phase IV (KMG-IV): sequencing the most valuable type-strain genomes for metagenomic binning, comparative biology and taxonomic classification.</title>
        <authorList>
            <person name="Goeker M."/>
        </authorList>
    </citation>
    <scope>NUCLEOTIDE SEQUENCE [LARGE SCALE GENOMIC DNA]</scope>
    <source>
        <strain evidence="2 3">DSM 27783</strain>
    </source>
</reference>
<dbReference type="AlphaFoldDB" id="A0AAJ4UYL9"/>
<evidence type="ECO:0000313" key="4">
    <source>
        <dbReference type="Proteomes" id="UP000298805"/>
    </source>
</evidence>
<proteinExistence type="predicted"/>
<dbReference type="EMBL" id="RJVK01000001">
    <property type="protein sequence ID" value="ROR41091.1"/>
    <property type="molecule type" value="Genomic_DNA"/>
</dbReference>
<dbReference type="InterPro" id="IPR009078">
    <property type="entry name" value="Ferritin-like_SF"/>
</dbReference>
<reference evidence="4" key="1">
    <citation type="submission" date="2018-03" db="EMBL/GenBank/DDBJ databases">
        <title>A comparative analysis of the Nautiliaceae.</title>
        <authorList>
            <person name="Grosche A."/>
            <person name="Smedile F."/>
            <person name="Vetriani C."/>
        </authorList>
    </citation>
    <scope>NUCLEOTIDE SEQUENCE [LARGE SCALE GENOMIC DNA]</scope>
    <source>
        <strain evidence="4">TB6</strain>
    </source>
</reference>
<sequence>MDYQKLIRYQHESFIKFIYASVMVKEELARHKLYDLAMFKYRHMVWAMTDAAREGIKFNMDFDEKEIAKLKVAETEEDLLELLLDDLDQNIALYEGIDNPTINRLRSDDTYFIRELRALDLEGEITAFNDNKTLPGVELEESSKAALVFFLMEETFKEYELITIYSYLKVHTDITIAESAFTDLAYDSIYHLKRFAELASKMGVLTLPRPIPHEKYENIGIVEFLKENIEEEMDAEKQCLILAEKIGNDDLSEFLLFISRQEVYHGELLQRALDAINASK</sequence>
<dbReference type="SUPFAM" id="SSF47240">
    <property type="entry name" value="Ferritin-like"/>
    <property type="match status" value="1"/>
</dbReference>
<keyword evidence="4" id="KW-1185">Reference proteome</keyword>
<accession>A0AAJ4UYL9</accession>
<organism evidence="2 3">
    <name type="scientific">Caminibacter pacificus</name>
    <dbReference type="NCBI Taxonomy" id="1424653"/>
    <lineage>
        <taxon>Bacteria</taxon>
        <taxon>Pseudomonadati</taxon>
        <taxon>Campylobacterota</taxon>
        <taxon>Epsilonproteobacteria</taxon>
        <taxon>Nautiliales</taxon>
        <taxon>Nautiliaceae</taxon>
        <taxon>Caminibacter</taxon>
    </lineage>
</organism>
<dbReference type="InterPro" id="IPR012347">
    <property type="entry name" value="Ferritin-like"/>
</dbReference>
<gene>
    <name evidence="1" type="ORF">C6V80_04255</name>
    <name evidence="2" type="ORF">EDC58_0575</name>
</gene>
<evidence type="ECO:0000313" key="3">
    <source>
        <dbReference type="Proteomes" id="UP000272781"/>
    </source>
</evidence>
<dbReference type="Proteomes" id="UP000298805">
    <property type="component" value="Chromosome"/>
</dbReference>